<reference evidence="3" key="3">
    <citation type="submission" date="2025-09" db="UniProtKB">
        <authorList>
            <consortium name="Ensembl"/>
        </authorList>
    </citation>
    <scope>IDENTIFICATION</scope>
</reference>
<dbReference type="SUPFAM" id="SSF52266">
    <property type="entry name" value="SGNH hydrolase"/>
    <property type="match status" value="1"/>
</dbReference>
<sequence>DADRLRENLKFCEAGQPMITPRSDFDEFQEAENVVQVLWPNCPGALKKEMSLQDSLAEARSQSDDGKTLSSSNDGRRTESGKTTGPQTLIVGDFVITGMKGIKIKKTRVYCFPGDLVSDITERLPSLLAEHPTVKNIIVHLGATDIMKRPSEGLKQDFRDLLNALSSFDTQVFISGPLPPVRVRTERFSRLLALNKWLLTECRRPNVHFIDNFDRFWKRRRLFREDGINLSKLGLKLLISNLKSKMKSTGHFYSL</sequence>
<accession>A0A7N6FDJ8</accession>
<dbReference type="Ensembl" id="ENSATET00000037834.1">
    <property type="protein sequence ID" value="ENSATEP00000053727.1"/>
    <property type="gene ID" value="ENSATEG00000027426.1"/>
</dbReference>
<evidence type="ECO:0000256" key="1">
    <source>
        <dbReference type="SAM" id="MobiDB-lite"/>
    </source>
</evidence>
<dbReference type="Proteomes" id="UP000265040">
    <property type="component" value="Chromosome 10"/>
</dbReference>
<protein>
    <recommendedName>
        <fullName evidence="2">SGNH hydrolase-type esterase domain-containing protein</fullName>
    </recommendedName>
</protein>
<feature type="domain" description="SGNH hydrolase-type esterase" evidence="2">
    <location>
        <begin position="112"/>
        <end position="224"/>
    </location>
</feature>
<name>A0A7N6FDJ8_ANATE</name>
<dbReference type="InterPro" id="IPR013830">
    <property type="entry name" value="SGNH_hydro"/>
</dbReference>
<reference evidence="3" key="2">
    <citation type="submission" date="2025-08" db="UniProtKB">
        <authorList>
            <consortium name="Ensembl"/>
        </authorList>
    </citation>
    <scope>IDENTIFICATION</scope>
</reference>
<dbReference type="InParanoid" id="A0A7N6FDJ8"/>
<evidence type="ECO:0000259" key="2">
    <source>
        <dbReference type="Pfam" id="PF13472"/>
    </source>
</evidence>
<keyword evidence="4" id="KW-1185">Reference proteome</keyword>
<organism evidence="3 4">
    <name type="scientific">Anabas testudineus</name>
    <name type="common">Climbing perch</name>
    <name type="synonym">Anthias testudineus</name>
    <dbReference type="NCBI Taxonomy" id="64144"/>
    <lineage>
        <taxon>Eukaryota</taxon>
        <taxon>Metazoa</taxon>
        <taxon>Chordata</taxon>
        <taxon>Craniata</taxon>
        <taxon>Vertebrata</taxon>
        <taxon>Euteleostomi</taxon>
        <taxon>Actinopterygii</taxon>
        <taxon>Neopterygii</taxon>
        <taxon>Teleostei</taxon>
        <taxon>Neoteleostei</taxon>
        <taxon>Acanthomorphata</taxon>
        <taxon>Anabantaria</taxon>
        <taxon>Anabantiformes</taxon>
        <taxon>Anabantoidei</taxon>
        <taxon>Anabantidae</taxon>
        <taxon>Anabas</taxon>
    </lineage>
</organism>
<dbReference type="GeneTree" id="ENSGT01050000245166"/>
<proteinExistence type="predicted"/>
<feature type="region of interest" description="Disordered" evidence="1">
    <location>
        <begin position="53"/>
        <end position="85"/>
    </location>
</feature>
<dbReference type="Pfam" id="PF13472">
    <property type="entry name" value="Lipase_GDSL_2"/>
    <property type="match status" value="1"/>
</dbReference>
<evidence type="ECO:0000313" key="4">
    <source>
        <dbReference type="Proteomes" id="UP000265040"/>
    </source>
</evidence>
<dbReference type="AlphaFoldDB" id="A0A7N6FDJ8"/>
<dbReference type="Gene3D" id="3.40.50.12690">
    <property type="match status" value="1"/>
</dbReference>
<evidence type="ECO:0000313" key="3">
    <source>
        <dbReference type="Ensembl" id="ENSATEP00000053727.1"/>
    </source>
</evidence>
<dbReference type="Gene3D" id="3.40.50.12700">
    <property type="match status" value="1"/>
</dbReference>
<reference evidence="3" key="1">
    <citation type="submission" date="2021-04" db="EMBL/GenBank/DDBJ databases">
        <authorList>
            <consortium name="Wellcome Sanger Institute Data Sharing"/>
        </authorList>
    </citation>
    <scope>NUCLEOTIDE SEQUENCE [LARGE SCALE GENOMIC DNA]</scope>
</reference>
<dbReference type="OrthoDB" id="10072345at2759"/>